<evidence type="ECO:0000313" key="2">
    <source>
        <dbReference type="EMBL" id="GAF68990.1"/>
    </source>
</evidence>
<keyword evidence="1" id="KW-0175">Coiled coil</keyword>
<feature type="non-terminal residue" evidence="2">
    <location>
        <position position="49"/>
    </location>
</feature>
<protein>
    <submittedName>
        <fullName evidence="2">Uncharacterized protein</fullName>
    </submittedName>
</protein>
<sequence>MSEELERIQQEINLLNQKRQKLEKEQEEEETRICQKIRSQHRYQGRIQA</sequence>
<proteinExistence type="predicted"/>
<feature type="coiled-coil region" evidence="1">
    <location>
        <begin position="1"/>
        <end position="32"/>
    </location>
</feature>
<reference evidence="2" key="1">
    <citation type="journal article" date="2014" name="Front. Microbiol.">
        <title>High frequency of phylogenetically diverse reductive dehalogenase-homologous genes in deep subseafloor sedimentary metagenomes.</title>
        <authorList>
            <person name="Kawai M."/>
            <person name="Futagami T."/>
            <person name="Toyoda A."/>
            <person name="Takaki Y."/>
            <person name="Nishi S."/>
            <person name="Hori S."/>
            <person name="Arai W."/>
            <person name="Tsubouchi T."/>
            <person name="Morono Y."/>
            <person name="Uchiyama I."/>
            <person name="Ito T."/>
            <person name="Fujiyama A."/>
            <person name="Inagaki F."/>
            <person name="Takami H."/>
        </authorList>
    </citation>
    <scope>NUCLEOTIDE SEQUENCE</scope>
    <source>
        <strain evidence="2">Expedition CK06-06</strain>
    </source>
</reference>
<evidence type="ECO:0000256" key="1">
    <source>
        <dbReference type="SAM" id="Coils"/>
    </source>
</evidence>
<gene>
    <name evidence="2" type="ORF">S01H1_04832</name>
</gene>
<name>X0SYY4_9ZZZZ</name>
<dbReference type="EMBL" id="BARS01002530">
    <property type="protein sequence ID" value="GAF68990.1"/>
    <property type="molecule type" value="Genomic_DNA"/>
</dbReference>
<comment type="caution">
    <text evidence="2">The sequence shown here is derived from an EMBL/GenBank/DDBJ whole genome shotgun (WGS) entry which is preliminary data.</text>
</comment>
<accession>X0SYY4</accession>
<dbReference type="AlphaFoldDB" id="X0SYY4"/>
<organism evidence="2">
    <name type="scientific">marine sediment metagenome</name>
    <dbReference type="NCBI Taxonomy" id="412755"/>
    <lineage>
        <taxon>unclassified sequences</taxon>
        <taxon>metagenomes</taxon>
        <taxon>ecological metagenomes</taxon>
    </lineage>
</organism>